<accession>A0AA48KCS4</accession>
<reference evidence="3" key="1">
    <citation type="journal article" date="2023" name="Int. J. Syst. Evol. Microbiol.">
        <title>Mesoterricola silvestris gen. nov., sp. nov., Mesoterricola sediminis sp. nov., Geothrix oryzae sp. nov., Geothrix edaphica sp. nov., Geothrix rubra sp. nov., and Geothrix limicola sp. nov., six novel members of Acidobacteriota isolated from soils.</title>
        <authorList>
            <person name="Itoh H."/>
            <person name="Sugisawa Y."/>
            <person name="Mise K."/>
            <person name="Xu Z."/>
            <person name="Kuniyasu M."/>
            <person name="Ushijima N."/>
            <person name="Kawano K."/>
            <person name="Kobayashi E."/>
            <person name="Shiratori Y."/>
            <person name="Masuda Y."/>
            <person name="Senoo K."/>
        </authorList>
    </citation>
    <scope>NUCLEOTIDE SEQUENCE [LARGE SCALE GENOMIC DNA]</scope>
    <source>
        <strain evidence="3">W79</strain>
    </source>
</reference>
<dbReference type="InterPro" id="IPR011335">
    <property type="entry name" value="Restrct_endonuc-II-like"/>
</dbReference>
<dbReference type="KEGG" id="msil:METEAL_29820"/>
<evidence type="ECO:0000256" key="1">
    <source>
        <dbReference type="ARBA" id="ARBA00006738"/>
    </source>
</evidence>
<dbReference type="RefSeq" id="WP_316412477.1">
    <property type="nucleotide sequence ID" value="NZ_AP027080.1"/>
</dbReference>
<dbReference type="Pfam" id="PF02021">
    <property type="entry name" value="UPF0102"/>
    <property type="match status" value="1"/>
</dbReference>
<dbReference type="GO" id="GO:0003676">
    <property type="term" value="F:nucleic acid binding"/>
    <property type="evidence" value="ECO:0007669"/>
    <property type="project" value="InterPro"/>
</dbReference>
<sequence length="119" mass="14205">MDASRGRAARRYGRWCERGTLWLLWLRGWDPVARNLKAGRFEMDLLVTRGDELRLVEVKARAPGAWVGGDAALTFPQRLRLQKALRSFLERVPWPFRVTFQRVSWSGWRWTFHPPERWR</sequence>
<evidence type="ECO:0000313" key="3">
    <source>
        <dbReference type="Proteomes" id="UP001238179"/>
    </source>
</evidence>
<dbReference type="InterPro" id="IPR011856">
    <property type="entry name" value="tRNA_endonuc-like_dom_sf"/>
</dbReference>
<dbReference type="EMBL" id="AP027080">
    <property type="protein sequence ID" value="BDU73808.1"/>
    <property type="molecule type" value="Genomic_DNA"/>
</dbReference>
<dbReference type="SUPFAM" id="SSF52980">
    <property type="entry name" value="Restriction endonuclease-like"/>
    <property type="match status" value="1"/>
</dbReference>
<organism evidence="2 3">
    <name type="scientific">Mesoterricola silvestris</name>
    <dbReference type="NCBI Taxonomy" id="2927979"/>
    <lineage>
        <taxon>Bacteria</taxon>
        <taxon>Pseudomonadati</taxon>
        <taxon>Acidobacteriota</taxon>
        <taxon>Holophagae</taxon>
        <taxon>Holophagales</taxon>
        <taxon>Holophagaceae</taxon>
        <taxon>Mesoterricola</taxon>
    </lineage>
</organism>
<keyword evidence="3" id="KW-1185">Reference proteome</keyword>
<dbReference type="InterPro" id="IPR003509">
    <property type="entry name" value="UPF0102_YraN-like"/>
</dbReference>
<gene>
    <name evidence="2" type="ORF">METEAL_29820</name>
</gene>
<dbReference type="Gene3D" id="3.40.1350.10">
    <property type="match status" value="1"/>
</dbReference>
<proteinExistence type="inferred from homology"/>
<evidence type="ECO:0000313" key="2">
    <source>
        <dbReference type="EMBL" id="BDU73808.1"/>
    </source>
</evidence>
<comment type="similarity">
    <text evidence="1">Belongs to the UPF0102 family.</text>
</comment>
<dbReference type="AlphaFoldDB" id="A0AA48KCS4"/>
<name>A0AA48KCS4_9BACT</name>
<dbReference type="Proteomes" id="UP001238179">
    <property type="component" value="Chromosome"/>
</dbReference>
<protein>
    <submittedName>
        <fullName evidence="2">Uncharacterized protein</fullName>
    </submittedName>
</protein>